<feature type="transmembrane region" description="Helical" evidence="6">
    <location>
        <begin position="364"/>
        <end position="387"/>
    </location>
</feature>
<feature type="transmembrane region" description="Helical" evidence="6">
    <location>
        <begin position="399"/>
        <end position="420"/>
    </location>
</feature>
<evidence type="ECO:0000256" key="6">
    <source>
        <dbReference type="SAM" id="Phobius"/>
    </source>
</evidence>
<evidence type="ECO:0000313" key="9">
    <source>
        <dbReference type="Proteomes" id="UP001595696"/>
    </source>
</evidence>
<organism evidence="8 9">
    <name type="scientific">Nocardia jiangsuensis</name>
    <dbReference type="NCBI Taxonomy" id="1691563"/>
    <lineage>
        <taxon>Bacteria</taxon>
        <taxon>Bacillati</taxon>
        <taxon>Actinomycetota</taxon>
        <taxon>Actinomycetes</taxon>
        <taxon>Mycobacteriales</taxon>
        <taxon>Nocardiaceae</taxon>
        <taxon>Nocardia</taxon>
    </lineage>
</organism>
<feature type="transmembrane region" description="Helical" evidence="6">
    <location>
        <begin position="268"/>
        <end position="292"/>
    </location>
</feature>
<feature type="transmembrane region" description="Helical" evidence="6">
    <location>
        <begin position="338"/>
        <end position="358"/>
    </location>
</feature>
<keyword evidence="2" id="KW-0813">Transport</keyword>
<dbReference type="Pfam" id="PF07690">
    <property type="entry name" value="MFS_1"/>
    <property type="match status" value="1"/>
</dbReference>
<dbReference type="InterPro" id="IPR020846">
    <property type="entry name" value="MFS_dom"/>
</dbReference>
<dbReference type="Proteomes" id="UP001595696">
    <property type="component" value="Unassembled WGS sequence"/>
</dbReference>
<evidence type="ECO:0000256" key="4">
    <source>
        <dbReference type="ARBA" id="ARBA00022989"/>
    </source>
</evidence>
<feature type="transmembrane region" description="Helical" evidence="6">
    <location>
        <begin position="138"/>
        <end position="162"/>
    </location>
</feature>
<keyword evidence="9" id="KW-1185">Reference proteome</keyword>
<feature type="transmembrane region" description="Helical" evidence="6">
    <location>
        <begin position="312"/>
        <end position="331"/>
    </location>
</feature>
<dbReference type="PROSITE" id="PS50850">
    <property type="entry name" value="MFS"/>
    <property type="match status" value="1"/>
</dbReference>
<evidence type="ECO:0000259" key="7">
    <source>
        <dbReference type="PROSITE" id="PS50850"/>
    </source>
</evidence>
<sequence length="484" mass="48828">MRVGSGAPAKNPVVILVALGFSSLSVSLMQSLVIPIQSELPRLLGTTASNASWVVTATLLGGAVAMPVAGRLADIAGKKPVLAVSALILLAGSLICALSGSLLPVLAGRVLQGLAMGYIPVAISFVREAVPKHLVNTATAAISATLGVGGALGLPLAAWIAQDNDWHWLFWVATALAVAVALLTVLVLPHVHDAHAAQLDVIGAIGLAAGLVSVLVGVTKGNDWGWTAGSTLGLIGGGVVVLLAWGLFELRHDAPLVDLRTTARRPVLLTNIAAALIGFGLMAQAIVVPQLLQMPAATGYGLGQSLLAAGLWMAPSGLMMLLFAPVSSFLITRFGGRTALSIGAAVLALGYLSGALLMDAPWQLLLATCIASAGVGIGYAAMPTLVLENVPASEAAAGVAFNALMRSIGTTVAGAVMAVVLTSRTTVLAPGGPEIPTVDAFRLCFVVGAVAAAVGAAVVLFIPRRKPVEPEVTAAAADEAVPVH</sequence>
<reference evidence="9" key="1">
    <citation type="journal article" date="2019" name="Int. J. Syst. Evol. Microbiol.">
        <title>The Global Catalogue of Microorganisms (GCM) 10K type strain sequencing project: providing services to taxonomists for standard genome sequencing and annotation.</title>
        <authorList>
            <consortium name="The Broad Institute Genomics Platform"/>
            <consortium name="The Broad Institute Genome Sequencing Center for Infectious Disease"/>
            <person name="Wu L."/>
            <person name="Ma J."/>
        </authorList>
    </citation>
    <scope>NUCLEOTIDE SEQUENCE [LARGE SCALE GENOMIC DNA]</scope>
    <source>
        <strain evidence="9">CGMCC 4.7330</strain>
    </source>
</reference>
<dbReference type="EMBL" id="JBHSAX010000022">
    <property type="protein sequence ID" value="MFC3965680.1"/>
    <property type="molecule type" value="Genomic_DNA"/>
</dbReference>
<feature type="transmembrane region" description="Helical" evidence="6">
    <location>
        <begin position="12"/>
        <end position="31"/>
    </location>
</feature>
<feature type="transmembrane region" description="Helical" evidence="6">
    <location>
        <begin position="224"/>
        <end position="248"/>
    </location>
</feature>
<feature type="transmembrane region" description="Helical" evidence="6">
    <location>
        <begin position="440"/>
        <end position="462"/>
    </location>
</feature>
<comment type="subcellular location">
    <subcellularLocation>
        <location evidence="1">Cell membrane</location>
        <topology evidence="1">Multi-pass membrane protein</topology>
    </subcellularLocation>
</comment>
<dbReference type="Gene3D" id="1.20.1250.20">
    <property type="entry name" value="MFS general substrate transporter like domains"/>
    <property type="match status" value="2"/>
</dbReference>
<keyword evidence="4 6" id="KW-1133">Transmembrane helix</keyword>
<protein>
    <submittedName>
        <fullName evidence="8">MFS transporter</fullName>
    </submittedName>
</protein>
<feature type="transmembrane region" description="Helical" evidence="6">
    <location>
        <begin position="201"/>
        <end position="218"/>
    </location>
</feature>
<proteinExistence type="predicted"/>
<feature type="domain" description="Major facilitator superfamily (MFS) profile" evidence="7">
    <location>
        <begin position="15"/>
        <end position="467"/>
    </location>
</feature>
<dbReference type="InterPro" id="IPR011701">
    <property type="entry name" value="MFS"/>
</dbReference>
<keyword evidence="5 6" id="KW-0472">Membrane</keyword>
<keyword evidence="3 6" id="KW-0812">Transmembrane</keyword>
<dbReference type="PANTHER" id="PTHR42718:SF9">
    <property type="entry name" value="MAJOR FACILITATOR SUPERFAMILY MULTIDRUG TRANSPORTER MFSC"/>
    <property type="match status" value="1"/>
</dbReference>
<comment type="caution">
    <text evidence="8">The sequence shown here is derived from an EMBL/GenBank/DDBJ whole genome shotgun (WGS) entry which is preliminary data.</text>
</comment>
<evidence type="ECO:0000256" key="1">
    <source>
        <dbReference type="ARBA" id="ARBA00004651"/>
    </source>
</evidence>
<evidence type="ECO:0000256" key="5">
    <source>
        <dbReference type="ARBA" id="ARBA00023136"/>
    </source>
</evidence>
<gene>
    <name evidence="8" type="ORF">ACFO0B_27135</name>
</gene>
<feature type="transmembrane region" description="Helical" evidence="6">
    <location>
        <begin position="168"/>
        <end position="189"/>
    </location>
</feature>
<accession>A0ABV8E1A0</accession>
<dbReference type="InterPro" id="IPR036259">
    <property type="entry name" value="MFS_trans_sf"/>
</dbReference>
<dbReference type="CDD" id="cd17504">
    <property type="entry name" value="MFS_MMR_MDR_like"/>
    <property type="match status" value="1"/>
</dbReference>
<feature type="transmembrane region" description="Helical" evidence="6">
    <location>
        <begin position="81"/>
        <end position="100"/>
    </location>
</feature>
<name>A0ABV8E1A0_9NOCA</name>
<feature type="transmembrane region" description="Helical" evidence="6">
    <location>
        <begin position="106"/>
        <end position="126"/>
    </location>
</feature>
<evidence type="ECO:0000256" key="2">
    <source>
        <dbReference type="ARBA" id="ARBA00022448"/>
    </source>
</evidence>
<dbReference type="RefSeq" id="WP_378615731.1">
    <property type="nucleotide sequence ID" value="NZ_JBHSAX010000022.1"/>
</dbReference>
<evidence type="ECO:0000313" key="8">
    <source>
        <dbReference type="EMBL" id="MFC3965680.1"/>
    </source>
</evidence>
<dbReference type="PANTHER" id="PTHR42718">
    <property type="entry name" value="MAJOR FACILITATOR SUPERFAMILY MULTIDRUG TRANSPORTER MFSC"/>
    <property type="match status" value="1"/>
</dbReference>
<evidence type="ECO:0000256" key="3">
    <source>
        <dbReference type="ARBA" id="ARBA00022692"/>
    </source>
</evidence>
<feature type="transmembrane region" description="Helical" evidence="6">
    <location>
        <begin position="51"/>
        <end position="69"/>
    </location>
</feature>
<dbReference type="SUPFAM" id="SSF103473">
    <property type="entry name" value="MFS general substrate transporter"/>
    <property type="match status" value="1"/>
</dbReference>